<dbReference type="EMBL" id="JOTD01000053">
    <property type="protein sequence ID" value="KFM17631.1"/>
    <property type="molecule type" value="Genomic_DNA"/>
</dbReference>
<sequence length="37" mass="4264">MKVQALMKWWAEGAIDDNAFVQGIQYLIKEGILQIQN</sequence>
<evidence type="ECO:0000313" key="2">
    <source>
        <dbReference type="Proteomes" id="UP000029383"/>
    </source>
</evidence>
<keyword evidence="2" id="KW-1185">Reference proteome</keyword>
<accession>A0A087RVX7</accession>
<comment type="caution">
    <text evidence="1">The sequence shown here is derived from an EMBL/GenBank/DDBJ whole genome shotgun (WGS) entry which is preliminary data.</text>
</comment>
<evidence type="ECO:0000313" key="1">
    <source>
        <dbReference type="EMBL" id="KFM17631.1"/>
    </source>
</evidence>
<name>A0A087RVX7_9ARCH</name>
<dbReference type="AlphaFoldDB" id="A0A087RVX7"/>
<proteinExistence type="predicted"/>
<dbReference type="Proteomes" id="UP000029383">
    <property type="component" value="Unassembled WGS sequence"/>
</dbReference>
<gene>
    <name evidence="1" type="ORF">SCCGRSA3_01561</name>
</gene>
<organism evidence="1 2">
    <name type="scientific">Marine Group I thaumarchaeote SCGC RSA3</name>
    <dbReference type="NCBI Taxonomy" id="1503183"/>
    <lineage>
        <taxon>Archaea</taxon>
        <taxon>Nitrososphaerota</taxon>
        <taxon>Marine Group I</taxon>
    </lineage>
</organism>
<protein>
    <submittedName>
        <fullName evidence="1">Uncharacterized protein</fullName>
    </submittedName>
</protein>
<reference evidence="1 2" key="1">
    <citation type="submission" date="2014-06" db="EMBL/GenBank/DDBJ databases">
        <authorList>
            <person name="Ngugi D.K."/>
            <person name="Blom J."/>
            <person name="Alam I."/>
            <person name="Rashid M."/>
            <person name="Baalawi W."/>
            <person name="Zhang G."/>
            <person name="Hikmawan T."/>
            <person name="Guan Y."/>
            <person name="Antunes A."/>
            <person name="Siam R."/>
            <person name="El-Dorry H."/>
            <person name="Bajic V."/>
            <person name="Stingl U."/>
        </authorList>
    </citation>
    <scope>NUCLEOTIDE SEQUENCE [LARGE SCALE GENOMIC DNA]</scope>
    <source>
        <strain evidence="1">SCGC RSA3</strain>
    </source>
</reference>